<dbReference type="EMBL" id="CABITT030000002">
    <property type="protein sequence ID" value="VVA93640.1"/>
    <property type="molecule type" value="Genomic_DNA"/>
</dbReference>
<dbReference type="Proteomes" id="UP000489600">
    <property type="component" value="Unassembled WGS sequence"/>
</dbReference>
<protein>
    <submittedName>
        <fullName evidence="1">Uncharacterized protein</fullName>
    </submittedName>
</protein>
<sequence>MMRFTIAFTAKVFVHQNLQEKGKPETTPSSFNLYGICCFERAFSGASHSQAEQRIRSKRGLQVKCMDQKLLRKADGVVC</sequence>
<accession>A0A565AX21</accession>
<comment type="caution">
    <text evidence="1">The sequence shown here is derived from an EMBL/GenBank/DDBJ whole genome shotgun (WGS) entry which is preliminary data.</text>
</comment>
<dbReference type="AlphaFoldDB" id="A0A565AX21"/>
<name>A0A565AX21_9BRAS</name>
<keyword evidence="2" id="KW-1185">Reference proteome</keyword>
<reference evidence="1" key="1">
    <citation type="submission" date="2019-07" db="EMBL/GenBank/DDBJ databases">
        <authorList>
            <person name="Dittberner H."/>
        </authorList>
    </citation>
    <scope>NUCLEOTIDE SEQUENCE [LARGE SCALE GENOMIC DNA]</scope>
</reference>
<proteinExistence type="predicted"/>
<evidence type="ECO:0000313" key="2">
    <source>
        <dbReference type="Proteomes" id="UP000489600"/>
    </source>
</evidence>
<organism evidence="1 2">
    <name type="scientific">Arabis nemorensis</name>
    <dbReference type="NCBI Taxonomy" id="586526"/>
    <lineage>
        <taxon>Eukaryota</taxon>
        <taxon>Viridiplantae</taxon>
        <taxon>Streptophyta</taxon>
        <taxon>Embryophyta</taxon>
        <taxon>Tracheophyta</taxon>
        <taxon>Spermatophyta</taxon>
        <taxon>Magnoliopsida</taxon>
        <taxon>eudicotyledons</taxon>
        <taxon>Gunneridae</taxon>
        <taxon>Pentapetalae</taxon>
        <taxon>rosids</taxon>
        <taxon>malvids</taxon>
        <taxon>Brassicales</taxon>
        <taxon>Brassicaceae</taxon>
        <taxon>Arabideae</taxon>
        <taxon>Arabis</taxon>
    </lineage>
</organism>
<evidence type="ECO:0000313" key="1">
    <source>
        <dbReference type="EMBL" id="VVA93640.1"/>
    </source>
</evidence>
<gene>
    <name evidence="1" type="ORF">ANE_LOCUS4085</name>
</gene>